<reference evidence="4 5" key="1">
    <citation type="submission" date="2018-12" db="EMBL/GenBank/DDBJ databases">
        <title>Marinifilum JC070 sp. nov., a marine bacterium isolated from Yongle Blue Hole in the South China Sea.</title>
        <authorList>
            <person name="Fu T."/>
        </authorList>
    </citation>
    <scope>NUCLEOTIDE SEQUENCE [LARGE SCALE GENOMIC DNA]</scope>
    <source>
        <strain evidence="4 5">JC070</strain>
    </source>
</reference>
<keyword evidence="5" id="KW-1185">Reference proteome</keyword>
<dbReference type="SUPFAM" id="SSF88713">
    <property type="entry name" value="Glycoside hydrolase/deacetylase"/>
    <property type="match status" value="1"/>
</dbReference>
<evidence type="ECO:0000256" key="1">
    <source>
        <dbReference type="ARBA" id="ARBA00022723"/>
    </source>
</evidence>
<dbReference type="RefSeq" id="WP_171594420.1">
    <property type="nucleotide sequence ID" value="NZ_RZNH01000005.1"/>
</dbReference>
<proteinExistence type="predicted"/>
<keyword evidence="1" id="KW-0479">Metal-binding</keyword>
<evidence type="ECO:0000313" key="5">
    <source>
        <dbReference type="Proteomes" id="UP000732105"/>
    </source>
</evidence>
<evidence type="ECO:0000256" key="2">
    <source>
        <dbReference type="ARBA" id="ARBA00022801"/>
    </source>
</evidence>
<evidence type="ECO:0000259" key="3">
    <source>
        <dbReference type="Pfam" id="PF01522"/>
    </source>
</evidence>
<dbReference type="Pfam" id="PF01522">
    <property type="entry name" value="Polysacc_deac_1"/>
    <property type="match status" value="1"/>
</dbReference>
<dbReference type="InterPro" id="IPR011330">
    <property type="entry name" value="Glyco_hydro/deAcase_b/a-brl"/>
</dbReference>
<protein>
    <submittedName>
        <fullName evidence="4">Polysaccharide deacetylase</fullName>
    </submittedName>
</protein>
<dbReference type="Gene3D" id="3.20.20.370">
    <property type="entry name" value="Glycoside hydrolase/deacetylase"/>
    <property type="match status" value="1"/>
</dbReference>
<evidence type="ECO:0000313" key="4">
    <source>
        <dbReference type="EMBL" id="NOU59146.1"/>
    </source>
</evidence>
<feature type="domain" description="NodB homology" evidence="3">
    <location>
        <begin position="23"/>
        <end position="149"/>
    </location>
</feature>
<gene>
    <name evidence="4" type="ORF">ELS83_04885</name>
</gene>
<sequence length="315" mass="38158">MKHQNLIILFLFLLWNTYQLNAQNKVAISIDDAPNTRIFQSDHYQSHFLNAIDSLELPVTVFINERLIYNRDSVNRNFALLNRWVSSKNTIVGNHTFSHPRYSAVGFEKFREDVLKGESIIRELTKNYKKKLEHFRFPYNDMGADSLQHVQMDSLLSSLNYRITPFTIESSDWMFNWVYEYYLRQKQYEKAKHIGELYVSKTIAYFHFYDSLSVEKYNRKVKQIYLCHDNSINRDYFIALVSELKALEYEFISLDEALEDEIYAQKNNYYRKWGISWLYRWMDSQKERVRWMKMEPDMKEIQNLYNNLNQKNKTY</sequence>
<dbReference type="InterPro" id="IPR050248">
    <property type="entry name" value="Polysacc_deacetylase_ArnD"/>
</dbReference>
<dbReference type="PANTHER" id="PTHR10587">
    <property type="entry name" value="GLYCOSYL TRANSFERASE-RELATED"/>
    <property type="match status" value="1"/>
</dbReference>
<name>A0ABX1WT43_9BACT</name>
<dbReference type="Proteomes" id="UP000732105">
    <property type="component" value="Unassembled WGS sequence"/>
</dbReference>
<accession>A0ABX1WT43</accession>
<comment type="caution">
    <text evidence="4">The sequence shown here is derived from an EMBL/GenBank/DDBJ whole genome shotgun (WGS) entry which is preliminary data.</text>
</comment>
<dbReference type="InterPro" id="IPR002509">
    <property type="entry name" value="NODB_dom"/>
</dbReference>
<organism evidence="4 5">
    <name type="scientific">Marinifilum caeruleilacunae</name>
    <dbReference type="NCBI Taxonomy" id="2499076"/>
    <lineage>
        <taxon>Bacteria</taxon>
        <taxon>Pseudomonadati</taxon>
        <taxon>Bacteroidota</taxon>
        <taxon>Bacteroidia</taxon>
        <taxon>Marinilabiliales</taxon>
        <taxon>Marinifilaceae</taxon>
    </lineage>
</organism>
<dbReference type="PANTHER" id="PTHR10587:SF133">
    <property type="entry name" value="CHITIN DEACETYLASE 1-RELATED"/>
    <property type="match status" value="1"/>
</dbReference>
<dbReference type="EMBL" id="RZNH01000005">
    <property type="protein sequence ID" value="NOU59146.1"/>
    <property type="molecule type" value="Genomic_DNA"/>
</dbReference>
<keyword evidence="2" id="KW-0378">Hydrolase</keyword>